<dbReference type="Gene3D" id="1.10.400.10">
    <property type="entry name" value="GI Alpha 1, domain 2-like"/>
    <property type="match status" value="1"/>
</dbReference>
<organism evidence="1">
    <name type="scientific">Florenciella parvula</name>
    <dbReference type="NCBI Taxonomy" id="236787"/>
    <lineage>
        <taxon>Eukaryota</taxon>
        <taxon>Sar</taxon>
        <taxon>Stramenopiles</taxon>
        <taxon>Ochrophyta</taxon>
        <taxon>Dictyochophyceae</taxon>
        <taxon>Florenciellales</taxon>
        <taxon>Florenciella</taxon>
    </lineage>
</organism>
<dbReference type="GO" id="GO:0007165">
    <property type="term" value="P:signal transduction"/>
    <property type="evidence" value="ECO:0007669"/>
    <property type="project" value="InterPro"/>
</dbReference>
<dbReference type="EMBL" id="HBGT01020005">
    <property type="protein sequence ID" value="CAD9423271.1"/>
    <property type="molecule type" value="Transcribed_RNA"/>
</dbReference>
<dbReference type="Gene3D" id="3.40.50.300">
    <property type="entry name" value="P-loop containing nucleotide triphosphate hydrolases"/>
    <property type="match status" value="1"/>
</dbReference>
<accession>A0A7S2CET8</accession>
<dbReference type="SUPFAM" id="SSF52540">
    <property type="entry name" value="P-loop containing nucleoside triphosphate hydrolases"/>
    <property type="match status" value="1"/>
</dbReference>
<dbReference type="AlphaFoldDB" id="A0A7S2CET8"/>
<proteinExistence type="predicted"/>
<gene>
    <name evidence="1" type="ORF">FPAR1323_LOCUS10512</name>
</gene>
<dbReference type="InterPro" id="IPR011025">
    <property type="entry name" value="GproteinA_insert"/>
</dbReference>
<sequence>MRRHFDAWHSDDMNAATRQVPNKAADLLCDVCEHALHSPNESRLGQLLQTSVPGNPGGANSMQQTLRMIYDHLALCEDLEEAAAPPRQGQRYDTSGMPPMVFRQVLAVPEVKALLHLAFDEMLLKGHFSSSSRFFIDHMERIFAAGFEATEADRNILRFRPGGFQSNVEVRGCRMKIASAGSPSERSRRQFRMLKLAMAVADAYVLVVDLTTYAQSLLEDEHQNAMISTIDNLQAMMRLAQIAENCHQIRLYIVFTHADLMEQMMAKLPVSSVLDLPKHGPGKPLWPDFNGTSAEDAARYFSDKIKSGSGASDCTVTLRPCSACFKSVAPSLVVNAVEPRGWTWGELDGAKGMAAARSALFTFLCLCATTRTLRQTNETNETNASDRPAIHMSQRARRLLHDFLIPAPPVFECGSELWERLARDLPACGPPRADVEQDAQQLANKLVAREMFVQ</sequence>
<reference evidence="1" key="1">
    <citation type="submission" date="2021-01" db="EMBL/GenBank/DDBJ databases">
        <authorList>
            <person name="Corre E."/>
            <person name="Pelletier E."/>
            <person name="Niang G."/>
            <person name="Scheremetjew M."/>
            <person name="Finn R."/>
            <person name="Kale V."/>
            <person name="Holt S."/>
            <person name="Cochrane G."/>
            <person name="Meng A."/>
            <person name="Brown T."/>
            <person name="Cohen L."/>
        </authorList>
    </citation>
    <scope>NUCLEOTIDE SEQUENCE</scope>
    <source>
        <strain evidence="1">RCC1693</strain>
    </source>
</reference>
<dbReference type="InterPro" id="IPR027417">
    <property type="entry name" value="P-loop_NTPase"/>
</dbReference>
<name>A0A7S2CET8_9STRA</name>
<protein>
    <submittedName>
        <fullName evidence="1">Uncharacterized protein</fullName>
    </submittedName>
</protein>
<evidence type="ECO:0000313" key="1">
    <source>
        <dbReference type="EMBL" id="CAD9423271.1"/>
    </source>
</evidence>